<dbReference type="Pfam" id="PF04185">
    <property type="entry name" value="Phosphoesterase"/>
    <property type="match status" value="1"/>
</dbReference>
<dbReference type="AlphaFoldDB" id="A0A0D6PCC5"/>
<protein>
    <submittedName>
        <fullName evidence="3">Acid phosphatase</fullName>
    </submittedName>
</protein>
<evidence type="ECO:0000256" key="2">
    <source>
        <dbReference type="SAM" id="MobiDB-lite"/>
    </source>
</evidence>
<organism evidence="3 4">
    <name type="scientific">Acidocella aminolytica 101 = DSM 11237</name>
    <dbReference type="NCBI Taxonomy" id="1120923"/>
    <lineage>
        <taxon>Bacteria</taxon>
        <taxon>Pseudomonadati</taxon>
        <taxon>Pseudomonadota</taxon>
        <taxon>Alphaproteobacteria</taxon>
        <taxon>Acetobacterales</taxon>
        <taxon>Acidocellaceae</taxon>
        <taxon>Acidocella</taxon>
    </lineage>
</organism>
<feature type="compositionally biased region" description="Low complexity" evidence="2">
    <location>
        <begin position="60"/>
        <end position="82"/>
    </location>
</feature>
<keyword evidence="4" id="KW-1185">Reference proteome</keyword>
<dbReference type="Gene3D" id="3.40.720.10">
    <property type="entry name" value="Alkaline Phosphatase, subunit A"/>
    <property type="match status" value="2"/>
</dbReference>
<comment type="caution">
    <text evidence="3">The sequence shown here is derived from an EMBL/GenBank/DDBJ whole genome shotgun (WGS) entry which is preliminary data.</text>
</comment>
<accession>A0A0D6PCC5</accession>
<dbReference type="InterPro" id="IPR017850">
    <property type="entry name" value="Alkaline_phosphatase_core_sf"/>
</dbReference>
<dbReference type="STRING" id="1120923.SAMN02746095_00404"/>
<feature type="region of interest" description="Disordered" evidence="2">
    <location>
        <begin position="60"/>
        <end position="83"/>
    </location>
</feature>
<keyword evidence="1" id="KW-0378">Hydrolase</keyword>
<reference evidence="3 4" key="1">
    <citation type="submission" date="2012-11" db="EMBL/GenBank/DDBJ databases">
        <title>Whole genome sequence of Acidocella aminolytica 101 = DSM 11237.</title>
        <authorList>
            <person name="Azuma Y."/>
            <person name="Higashiura N."/>
            <person name="Hirakawa H."/>
            <person name="Matsushita K."/>
        </authorList>
    </citation>
    <scope>NUCLEOTIDE SEQUENCE [LARGE SCALE GENOMIC DNA]</scope>
    <source>
        <strain evidence="4">101 / DSM 11237</strain>
    </source>
</reference>
<sequence length="542" mass="58424">MHTATPIKHVVVIYQENVSFDHYFATYPHATNPAGEPAFNPRPRPISIGGNIKENAVNNLSNNNLLTNNPNKTNTANGTNAADPFRLDRTQAATADQNHGYQAEQQAFDGGKMDLFPEYTGAGTSGGVGAFGTKGQVMGYFDGNIVTALWHYAQYYAMSDNAYTDTYGPSTPGALEAVSGQTNGVVPVLGSSTGEVSDGQGGYTLDGDVDPAYDVCSSTTRTVKMTGDNIGDLLNASKITWGGFMGGFNLDQTNANGTTGCGRSTVSTTVNQTVTDYIPHHNWFQYYASTANYTHARPARAGDIGFSFQPNGAADPANHEYGLRDFETALRMNMIPAVSYIKMPAYQDEHAGYSDPLDAQTGIVELVNKIMKSPEWKSTAIIISYDDSDGWYDHAFVTPTTSSYGSLDELNGANVCGSGTEPNGLSGKPVHGRCGPGTRIPFLVISPYARQDFVSHTLISQASIVKFIEDNWLHGERLGGGSFDADAGSIMDMFNFSSHRPSEDRLILSASTGEIVGQAWGHHGDDNHHGHDHHHDHDDFQF</sequence>
<dbReference type="InterPro" id="IPR007312">
    <property type="entry name" value="Phosphoesterase"/>
</dbReference>
<evidence type="ECO:0000313" key="3">
    <source>
        <dbReference type="EMBL" id="GAN79410.1"/>
    </source>
</evidence>
<dbReference type="CDD" id="cd16013">
    <property type="entry name" value="AcpA"/>
    <property type="match status" value="1"/>
</dbReference>
<dbReference type="Proteomes" id="UP000032668">
    <property type="component" value="Unassembled WGS sequence"/>
</dbReference>
<dbReference type="EMBL" id="BANC01000020">
    <property type="protein sequence ID" value="GAN79410.1"/>
    <property type="molecule type" value="Genomic_DNA"/>
</dbReference>
<feature type="region of interest" description="Disordered" evidence="2">
    <location>
        <begin position="522"/>
        <end position="542"/>
    </location>
</feature>
<evidence type="ECO:0000256" key="1">
    <source>
        <dbReference type="ARBA" id="ARBA00022801"/>
    </source>
</evidence>
<name>A0A0D6PCC5_9PROT</name>
<proteinExistence type="predicted"/>
<dbReference type="PANTHER" id="PTHR31956">
    <property type="entry name" value="NON-SPECIFIC PHOSPHOLIPASE C4-RELATED"/>
    <property type="match status" value="1"/>
</dbReference>
<dbReference type="PANTHER" id="PTHR31956:SF1">
    <property type="entry name" value="NON-SPECIFIC PHOSPHOLIPASE C1"/>
    <property type="match status" value="1"/>
</dbReference>
<gene>
    <name evidence="3" type="ORF">Aam_020_174</name>
</gene>
<dbReference type="GO" id="GO:0042578">
    <property type="term" value="F:phosphoric ester hydrolase activity"/>
    <property type="evidence" value="ECO:0007669"/>
    <property type="project" value="UniProtKB-ARBA"/>
</dbReference>
<evidence type="ECO:0000313" key="4">
    <source>
        <dbReference type="Proteomes" id="UP000032668"/>
    </source>
</evidence>